<accession>A0A7Y5ZA94</accession>
<keyword evidence="3" id="KW-0001">2Fe-2S</keyword>
<keyword evidence="7" id="KW-0408">Iron</keyword>
<dbReference type="AlphaFoldDB" id="A0A7Y5ZA94"/>
<dbReference type="InterPro" id="IPR017941">
    <property type="entry name" value="Rieske_2Fe-2S"/>
</dbReference>
<reference evidence="10 11" key="1">
    <citation type="journal article" date="2020" name="Front. Plant Sci.">
        <title>Isolation of Rhizosphere Bacteria That Improve Quality and Water Stress Tolerance in Greenhouse Ornamentals.</title>
        <authorList>
            <person name="Nordstedt N.P."/>
            <person name="Jones M.L."/>
        </authorList>
    </citation>
    <scope>NUCLEOTIDE SEQUENCE [LARGE SCALE GENOMIC DNA]</scope>
    <source>
        <strain evidence="10 11">C7D2</strain>
    </source>
</reference>
<evidence type="ECO:0000256" key="7">
    <source>
        <dbReference type="ARBA" id="ARBA00023004"/>
    </source>
</evidence>
<keyword evidence="6" id="KW-0560">Oxidoreductase</keyword>
<keyword evidence="4" id="KW-0479">Metal-binding</keyword>
<dbReference type="InterPro" id="IPR036922">
    <property type="entry name" value="Rieske_2Fe-2S_sf"/>
</dbReference>
<feature type="domain" description="Rieske" evidence="9">
    <location>
        <begin position="4"/>
        <end position="99"/>
    </location>
</feature>
<dbReference type="InterPro" id="IPR023753">
    <property type="entry name" value="FAD/NAD-binding_dom"/>
</dbReference>
<evidence type="ECO:0000256" key="3">
    <source>
        <dbReference type="ARBA" id="ARBA00022714"/>
    </source>
</evidence>
<proteinExistence type="predicted"/>
<dbReference type="PRINTS" id="PR00411">
    <property type="entry name" value="PNDRDTASEI"/>
</dbReference>
<dbReference type="SUPFAM" id="SSF51905">
    <property type="entry name" value="FAD/NAD(P)-binding domain"/>
    <property type="match status" value="2"/>
</dbReference>
<evidence type="ECO:0000313" key="10">
    <source>
        <dbReference type="EMBL" id="NUT89482.1"/>
    </source>
</evidence>
<evidence type="ECO:0000256" key="4">
    <source>
        <dbReference type="ARBA" id="ARBA00022723"/>
    </source>
</evidence>
<dbReference type="InterPro" id="IPR036188">
    <property type="entry name" value="FAD/NAD-bd_sf"/>
</dbReference>
<dbReference type="GO" id="GO:0016651">
    <property type="term" value="F:oxidoreductase activity, acting on NAD(P)H"/>
    <property type="evidence" value="ECO:0007669"/>
    <property type="project" value="TreeGrafter"/>
</dbReference>
<comment type="caution">
    <text evidence="10">The sequence shown here is derived from an EMBL/GenBank/DDBJ whole genome shotgun (WGS) entry which is preliminary data.</text>
</comment>
<dbReference type="PANTHER" id="PTHR43557">
    <property type="entry name" value="APOPTOSIS-INDUCING FACTOR 1"/>
    <property type="match status" value="1"/>
</dbReference>
<dbReference type="Gene3D" id="2.102.10.10">
    <property type="entry name" value="Rieske [2Fe-2S] iron-sulphur domain"/>
    <property type="match status" value="1"/>
</dbReference>
<gene>
    <name evidence="10" type="ORF">HNO91_23930</name>
</gene>
<name>A0A7Y5ZA94_9PSED</name>
<evidence type="ECO:0000256" key="6">
    <source>
        <dbReference type="ARBA" id="ARBA00023002"/>
    </source>
</evidence>
<protein>
    <submittedName>
        <fullName evidence="10">FAD-dependent oxidoreductase</fullName>
    </submittedName>
</protein>
<dbReference type="PROSITE" id="PS51296">
    <property type="entry name" value="RIESKE"/>
    <property type="match status" value="1"/>
</dbReference>
<organism evidence="10 11">
    <name type="scientific">Pseudomonas corrugata</name>
    <dbReference type="NCBI Taxonomy" id="47879"/>
    <lineage>
        <taxon>Bacteria</taxon>
        <taxon>Pseudomonadati</taxon>
        <taxon>Pseudomonadota</taxon>
        <taxon>Gammaproteobacteria</taxon>
        <taxon>Pseudomonadales</taxon>
        <taxon>Pseudomonadaceae</taxon>
        <taxon>Pseudomonas</taxon>
    </lineage>
</organism>
<dbReference type="Gene3D" id="3.30.390.30">
    <property type="match status" value="1"/>
</dbReference>
<evidence type="ECO:0000256" key="5">
    <source>
        <dbReference type="ARBA" id="ARBA00022827"/>
    </source>
</evidence>
<dbReference type="InterPro" id="IPR016156">
    <property type="entry name" value="FAD/NAD-linked_Rdtase_dimer_sf"/>
</dbReference>
<dbReference type="SUPFAM" id="SSF55424">
    <property type="entry name" value="FAD/NAD-linked reductases, dimerisation (C-terminal) domain"/>
    <property type="match status" value="1"/>
</dbReference>
<dbReference type="Pfam" id="PF07992">
    <property type="entry name" value="Pyr_redox_2"/>
    <property type="match status" value="1"/>
</dbReference>
<evidence type="ECO:0000256" key="8">
    <source>
        <dbReference type="ARBA" id="ARBA00023014"/>
    </source>
</evidence>
<keyword evidence="2" id="KW-0285">Flavoprotein</keyword>
<dbReference type="EMBL" id="JABFMR010000031">
    <property type="protein sequence ID" value="NUT89482.1"/>
    <property type="molecule type" value="Genomic_DNA"/>
</dbReference>
<evidence type="ECO:0000313" key="11">
    <source>
        <dbReference type="Proteomes" id="UP000536720"/>
    </source>
</evidence>
<dbReference type="InterPro" id="IPR050446">
    <property type="entry name" value="FAD-oxidoreductase/Apoptosis"/>
</dbReference>
<dbReference type="PANTHER" id="PTHR43557:SF2">
    <property type="entry name" value="RIESKE DOMAIN-CONTAINING PROTEIN-RELATED"/>
    <property type="match status" value="1"/>
</dbReference>
<dbReference type="GO" id="GO:0005737">
    <property type="term" value="C:cytoplasm"/>
    <property type="evidence" value="ECO:0007669"/>
    <property type="project" value="TreeGrafter"/>
</dbReference>
<keyword evidence="5" id="KW-0274">FAD</keyword>
<evidence type="ECO:0000259" key="9">
    <source>
        <dbReference type="PROSITE" id="PS51296"/>
    </source>
</evidence>
<dbReference type="Pfam" id="PF00355">
    <property type="entry name" value="Rieske"/>
    <property type="match status" value="1"/>
</dbReference>
<evidence type="ECO:0000256" key="2">
    <source>
        <dbReference type="ARBA" id="ARBA00022630"/>
    </source>
</evidence>
<dbReference type="Gene3D" id="3.50.50.60">
    <property type="entry name" value="FAD/NAD(P)-binding domain"/>
    <property type="match status" value="2"/>
</dbReference>
<dbReference type="SUPFAM" id="SSF50022">
    <property type="entry name" value="ISP domain"/>
    <property type="match status" value="1"/>
</dbReference>
<dbReference type="CDD" id="cd03478">
    <property type="entry name" value="Rieske_AIFL_N"/>
    <property type="match status" value="1"/>
</dbReference>
<dbReference type="GO" id="GO:0046872">
    <property type="term" value="F:metal ion binding"/>
    <property type="evidence" value="ECO:0007669"/>
    <property type="project" value="UniProtKB-KW"/>
</dbReference>
<dbReference type="RefSeq" id="WP_175363830.1">
    <property type="nucleotide sequence ID" value="NZ_JABFMR010000031.1"/>
</dbReference>
<evidence type="ECO:0000256" key="1">
    <source>
        <dbReference type="ARBA" id="ARBA00001974"/>
    </source>
</evidence>
<dbReference type="Proteomes" id="UP000536720">
    <property type="component" value="Unassembled WGS sequence"/>
</dbReference>
<dbReference type="GO" id="GO:0051537">
    <property type="term" value="F:2 iron, 2 sulfur cluster binding"/>
    <property type="evidence" value="ECO:0007669"/>
    <property type="project" value="UniProtKB-KW"/>
</dbReference>
<comment type="cofactor">
    <cofactor evidence="1">
        <name>FAD</name>
        <dbReference type="ChEBI" id="CHEBI:57692"/>
    </cofactor>
</comment>
<sequence length="511" mass="55683">MPLHQVARFTDVREDRGLEVKINETPIVLLRTGDQVRAFQGKCPHAGAPLAKGAVCHGRLICPWHKAAFRAEDGALCEPPALDSLERYHVEVRDGDIWVDDQPLPAEKIPPADDPRAFVIIGAGAAGTACAAALRNKGFGGRIQMIDREPDAGYDRTVLSKYVLAGDMTVDETPALRDETYFTQQRIERIHGEVIGLDSASRQIRLADGQTLSYDAALIATGGTPKTPDLPGIDLPQVFVLRSMEHARHILDSARPGQRAVIIGDSFIAMEVASSLRKRELSVTVLARHPVPFAAQLGDSVGQAILARHRANGVVYHSEGEAARIEGAGTVEAVVLDNGQRFAADLVIVGTGVRPATEPFADLPRQEDQSLTVNAGMRVADGVWAVGDIATFPLNGQPRRIEHWRLAQQQARIAAANMLGGEEHYLDVPFFWTFHFGKRYDYLGHAEQWDEVQFKGTPEHPPFIGLLGKDGLVAAAVACDEGRAMAALAQRMKQPLPVDEAWRLIRDFSSA</sequence>
<dbReference type="PRINTS" id="PR00368">
    <property type="entry name" value="FADPNR"/>
</dbReference>
<keyword evidence="8" id="KW-0411">Iron-sulfur</keyword>